<feature type="compositionally biased region" description="Low complexity" evidence="8">
    <location>
        <begin position="633"/>
        <end position="660"/>
    </location>
</feature>
<comment type="catalytic activity">
    <reaction evidence="1">
        <text>Random hydrolysis of (1-&gt;6)-alpha-D-mannosidic linkages in unbranched (1-&gt;6)-mannans.</text>
        <dbReference type="EC" id="3.2.1.101"/>
    </reaction>
</comment>
<evidence type="ECO:0000256" key="2">
    <source>
        <dbReference type="ARBA" id="ARBA00009699"/>
    </source>
</evidence>
<dbReference type="Pfam" id="PF03663">
    <property type="entry name" value="Glyco_hydro_76"/>
    <property type="match status" value="1"/>
</dbReference>
<dbReference type="GO" id="GO:0008496">
    <property type="term" value="F:mannan endo-1,6-alpha-mannosidase activity"/>
    <property type="evidence" value="ECO:0007669"/>
    <property type="project" value="UniProtKB-EC"/>
</dbReference>
<keyword evidence="4 10" id="KW-0732">Signal</keyword>
<dbReference type="EMBL" id="MCGO01000015">
    <property type="protein sequence ID" value="ORY46843.1"/>
    <property type="molecule type" value="Genomic_DNA"/>
</dbReference>
<feature type="transmembrane region" description="Helical" evidence="9">
    <location>
        <begin position="427"/>
        <end position="449"/>
    </location>
</feature>
<comment type="similarity">
    <text evidence="2">Belongs to the glycosyl hydrolase 76 family.</text>
</comment>
<feature type="compositionally biased region" description="Low complexity" evidence="8">
    <location>
        <begin position="584"/>
        <end position="610"/>
    </location>
</feature>
<feature type="signal peptide" evidence="10">
    <location>
        <begin position="1"/>
        <end position="18"/>
    </location>
</feature>
<dbReference type="GO" id="GO:0009272">
    <property type="term" value="P:fungal-type cell wall biogenesis"/>
    <property type="evidence" value="ECO:0007669"/>
    <property type="project" value="TreeGrafter"/>
</dbReference>
<keyword evidence="7 11" id="KW-0326">Glycosidase</keyword>
<gene>
    <name evidence="11" type="ORF">BCR33DRAFT_848891</name>
</gene>
<dbReference type="InterPro" id="IPR008928">
    <property type="entry name" value="6-hairpin_glycosidase_sf"/>
</dbReference>
<feature type="chain" id="PRO_5013118860" description="mannan endo-1,6-alpha-mannosidase" evidence="10">
    <location>
        <begin position="19"/>
        <end position="691"/>
    </location>
</feature>
<keyword evidence="9" id="KW-1133">Transmembrane helix</keyword>
<dbReference type="PANTHER" id="PTHR12145">
    <property type="entry name" value="MANNAN ENDO-1,6-ALPHA-MANNOSIDASE DCW1"/>
    <property type="match status" value="1"/>
</dbReference>
<dbReference type="SUPFAM" id="SSF48208">
    <property type="entry name" value="Six-hairpin glycosidases"/>
    <property type="match status" value="1"/>
</dbReference>
<keyword evidence="9" id="KW-0812">Transmembrane</keyword>
<reference evidence="11 12" key="1">
    <citation type="submission" date="2016-07" db="EMBL/GenBank/DDBJ databases">
        <title>Pervasive Adenine N6-methylation of Active Genes in Fungi.</title>
        <authorList>
            <consortium name="DOE Joint Genome Institute"/>
            <person name="Mondo S.J."/>
            <person name="Dannebaum R.O."/>
            <person name="Kuo R.C."/>
            <person name="Labutti K."/>
            <person name="Haridas S."/>
            <person name="Kuo A."/>
            <person name="Salamov A."/>
            <person name="Ahrendt S.R."/>
            <person name="Lipzen A."/>
            <person name="Sullivan W."/>
            <person name="Andreopoulos W.B."/>
            <person name="Clum A."/>
            <person name="Lindquist E."/>
            <person name="Daum C."/>
            <person name="Ramamoorthy G.K."/>
            <person name="Gryganskyi A."/>
            <person name="Culley D."/>
            <person name="Magnuson J.K."/>
            <person name="James T.Y."/>
            <person name="O'Malley M.A."/>
            <person name="Stajich J.E."/>
            <person name="Spatafora J.W."/>
            <person name="Visel A."/>
            <person name="Grigoriev I.V."/>
        </authorList>
    </citation>
    <scope>NUCLEOTIDE SEQUENCE [LARGE SCALE GENOMIC DNA]</scope>
    <source>
        <strain evidence="11 12">JEL800</strain>
    </source>
</reference>
<keyword evidence="6" id="KW-0325">Glycoprotein</keyword>
<evidence type="ECO:0000256" key="1">
    <source>
        <dbReference type="ARBA" id="ARBA00001452"/>
    </source>
</evidence>
<dbReference type="AlphaFoldDB" id="A0A1Y2CIG7"/>
<name>A0A1Y2CIG7_9FUNG</name>
<evidence type="ECO:0000256" key="4">
    <source>
        <dbReference type="ARBA" id="ARBA00022729"/>
    </source>
</evidence>
<evidence type="ECO:0000313" key="11">
    <source>
        <dbReference type="EMBL" id="ORY46843.1"/>
    </source>
</evidence>
<keyword evidence="9" id="KW-0472">Membrane</keyword>
<keyword evidence="5" id="KW-0378">Hydrolase</keyword>
<feature type="region of interest" description="Disordered" evidence="8">
    <location>
        <begin position="557"/>
        <end position="663"/>
    </location>
</feature>
<organism evidence="11 12">
    <name type="scientific">Rhizoclosmatium globosum</name>
    <dbReference type="NCBI Taxonomy" id="329046"/>
    <lineage>
        <taxon>Eukaryota</taxon>
        <taxon>Fungi</taxon>
        <taxon>Fungi incertae sedis</taxon>
        <taxon>Chytridiomycota</taxon>
        <taxon>Chytridiomycota incertae sedis</taxon>
        <taxon>Chytridiomycetes</taxon>
        <taxon>Chytridiales</taxon>
        <taxon>Chytriomycetaceae</taxon>
        <taxon>Rhizoclosmatium</taxon>
    </lineage>
</organism>
<evidence type="ECO:0000256" key="6">
    <source>
        <dbReference type="ARBA" id="ARBA00023180"/>
    </source>
</evidence>
<dbReference type="PANTHER" id="PTHR12145:SF36">
    <property type="entry name" value="MANNAN ENDO-1,6-ALPHA-MANNOSIDASE DCW1"/>
    <property type="match status" value="1"/>
</dbReference>
<evidence type="ECO:0000256" key="7">
    <source>
        <dbReference type="ARBA" id="ARBA00023295"/>
    </source>
</evidence>
<dbReference type="OrthoDB" id="9984024at2759"/>
<protein>
    <recommendedName>
        <fullName evidence="3">mannan endo-1,6-alpha-mannosidase</fullName>
        <ecNumber evidence="3">3.2.1.101</ecNumber>
    </recommendedName>
</protein>
<dbReference type="GO" id="GO:0016052">
    <property type="term" value="P:carbohydrate catabolic process"/>
    <property type="evidence" value="ECO:0007669"/>
    <property type="project" value="InterPro"/>
</dbReference>
<feature type="compositionally biased region" description="Polar residues" evidence="8">
    <location>
        <begin position="611"/>
        <end position="628"/>
    </location>
</feature>
<keyword evidence="12" id="KW-1185">Reference proteome</keyword>
<evidence type="ECO:0000256" key="3">
    <source>
        <dbReference type="ARBA" id="ARBA00012350"/>
    </source>
</evidence>
<proteinExistence type="inferred from homology"/>
<dbReference type="InterPro" id="IPR005198">
    <property type="entry name" value="Glyco_hydro_76"/>
</dbReference>
<accession>A0A1Y2CIG7</accession>
<evidence type="ECO:0000256" key="10">
    <source>
        <dbReference type="SAM" id="SignalP"/>
    </source>
</evidence>
<dbReference type="STRING" id="329046.A0A1Y2CIG7"/>
<evidence type="ECO:0000256" key="8">
    <source>
        <dbReference type="SAM" id="MobiDB-lite"/>
    </source>
</evidence>
<dbReference type="Gene3D" id="1.50.10.20">
    <property type="match status" value="1"/>
</dbReference>
<evidence type="ECO:0000256" key="5">
    <source>
        <dbReference type="ARBA" id="ARBA00022801"/>
    </source>
</evidence>
<dbReference type="Proteomes" id="UP000193642">
    <property type="component" value="Unassembled WGS sequence"/>
</dbReference>
<evidence type="ECO:0000313" key="12">
    <source>
        <dbReference type="Proteomes" id="UP000193642"/>
    </source>
</evidence>
<comment type="caution">
    <text evidence="11">The sequence shown here is derived from an EMBL/GenBank/DDBJ whole genome shotgun (WGS) entry which is preliminary data.</text>
</comment>
<evidence type="ECO:0000256" key="9">
    <source>
        <dbReference type="SAM" id="Phobius"/>
    </source>
</evidence>
<sequence length="691" mass="74479">MQVSTILGCLAFAANALAQAPSPATIDLTSKDAVIAAAKASLGPLKQFYSSPYSNGAWDENISQWHESGIYWDVIFYQYYSYTGDGQYIDWVDSQMQLSIGMTADFMAGNNPILSSSGRWNDDIGWWGLATMTGAEDFKDGIVAPHNIVDGANPKFITVTNNTFYEMDMDWDDLCGGGIYWSRDRQTTIQNNRYYKSAITNAQFVEMGARLYRITNSPDIKNLVDKTYKWMVNALFDSSYKISDGIDASTCQTTPVYLSYHTGITIAGLSVMYGTTKDSYYINEAHKHFALLQSYFTQNNILYDPSCGADGSSCKKPSGYLWGVYKGLATLYSNTNDANVQASVAQIIRASAANNFKMCNNDWYCIRDLPAGSDHTMTNGTNPRDQYETVSILNALAIINGAVPISRGQTVSPTAPTGSTSGGTTNVALYAGIGGGIAGLLLVGGLVYYCTRPAKPIDRNVPQYGLDEKPVSRDEVVANAAAARLPRNNTVSPQQPTVAPGQYVAYGQQQPQYAAGSVAVGAAAAGVYGQQQQQYAGYPPQQGYAPQQAYAPQQNYAPAQGYGAPQGFAPQQGYGVPAPPPSSIPQQPSGQPVPQGYPQQPGGYGQPTPQAYTAPQRNYSQTSSQGYSPSAEGYAPAPQQQYAAAPQGYSSAAQQPPAQALRTTILQDQELEAQKASNPNPLFLFPFTYVS</sequence>
<dbReference type="EC" id="3.2.1.101" evidence="3"/>
<dbReference type="InterPro" id="IPR014480">
    <property type="entry name" value="Mannan-1_6-alpha_mannosidase"/>
</dbReference>